<dbReference type="InterPro" id="IPR050463">
    <property type="entry name" value="Gfo/Idh/MocA_oxidrdct_glycsds"/>
</dbReference>
<protein>
    <submittedName>
        <fullName evidence="2">Gfo/Idh/MocA family oxidoreductase</fullName>
    </submittedName>
</protein>
<dbReference type="Proteomes" id="UP001501508">
    <property type="component" value="Unassembled WGS sequence"/>
</dbReference>
<dbReference type="InterPro" id="IPR006311">
    <property type="entry name" value="TAT_signal"/>
</dbReference>
<gene>
    <name evidence="2" type="ORF">GCM10023091_27790</name>
</gene>
<dbReference type="RefSeq" id="WP_345030174.1">
    <property type="nucleotide sequence ID" value="NZ_BAABEY010000026.1"/>
</dbReference>
<comment type="caution">
    <text evidence="2">The sequence shown here is derived from an EMBL/GenBank/DDBJ whole genome shotgun (WGS) entry which is preliminary data.</text>
</comment>
<dbReference type="EMBL" id="BAABEY010000026">
    <property type="protein sequence ID" value="GAA4441891.1"/>
    <property type="molecule type" value="Genomic_DNA"/>
</dbReference>
<dbReference type="PANTHER" id="PTHR43818">
    <property type="entry name" value="BCDNA.GH03377"/>
    <property type="match status" value="1"/>
</dbReference>
<dbReference type="InterPro" id="IPR000683">
    <property type="entry name" value="Gfo/Idh/MocA-like_OxRdtase_N"/>
</dbReference>
<dbReference type="Gene3D" id="3.40.50.720">
    <property type="entry name" value="NAD(P)-binding Rossmann-like Domain"/>
    <property type="match status" value="1"/>
</dbReference>
<accession>A0ABP8M174</accession>
<reference evidence="3" key="1">
    <citation type="journal article" date="2019" name="Int. J. Syst. Evol. Microbiol.">
        <title>The Global Catalogue of Microorganisms (GCM) 10K type strain sequencing project: providing services to taxonomists for standard genome sequencing and annotation.</title>
        <authorList>
            <consortium name="The Broad Institute Genomics Platform"/>
            <consortium name="The Broad Institute Genome Sequencing Center for Infectious Disease"/>
            <person name="Wu L."/>
            <person name="Ma J."/>
        </authorList>
    </citation>
    <scope>NUCLEOTIDE SEQUENCE [LARGE SCALE GENOMIC DNA]</scope>
    <source>
        <strain evidence="3">JCM 31920</strain>
    </source>
</reference>
<dbReference type="SUPFAM" id="SSF55347">
    <property type="entry name" value="Glyceraldehyde-3-phosphate dehydrogenase-like, C-terminal domain"/>
    <property type="match status" value="1"/>
</dbReference>
<evidence type="ECO:0000313" key="2">
    <source>
        <dbReference type="EMBL" id="GAA4441891.1"/>
    </source>
</evidence>
<evidence type="ECO:0000313" key="3">
    <source>
        <dbReference type="Proteomes" id="UP001501508"/>
    </source>
</evidence>
<keyword evidence="3" id="KW-1185">Reference proteome</keyword>
<dbReference type="InterPro" id="IPR036291">
    <property type="entry name" value="NAD(P)-bd_dom_sf"/>
</dbReference>
<proteinExistence type="predicted"/>
<dbReference type="Pfam" id="PF01408">
    <property type="entry name" value="GFO_IDH_MocA"/>
    <property type="match status" value="1"/>
</dbReference>
<dbReference type="PANTHER" id="PTHR43818:SF5">
    <property type="entry name" value="OXIDOREDUCTASE FAMILY PROTEIN"/>
    <property type="match status" value="1"/>
</dbReference>
<dbReference type="Gene3D" id="3.30.360.10">
    <property type="entry name" value="Dihydrodipicolinate Reductase, domain 2"/>
    <property type="match status" value="1"/>
</dbReference>
<dbReference type="SUPFAM" id="SSF51735">
    <property type="entry name" value="NAD(P)-binding Rossmann-fold domains"/>
    <property type="match status" value="1"/>
</dbReference>
<feature type="domain" description="Gfo/Idh/MocA-like oxidoreductase N-terminal" evidence="1">
    <location>
        <begin position="37"/>
        <end position="172"/>
    </location>
</feature>
<evidence type="ECO:0000259" key="1">
    <source>
        <dbReference type="Pfam" id="PF01408"/>
    </source>
</evidence>
<organism evidence="2 3">
    <name type="scientific">Ravibacter arvi</name>
    <dbReference type="NCBI Taxonomy" id="2051041"/>
    <lineage>
        <taxon>Bacteria</taxon>
        <taxon>Pseudomonadati</taxon>
        <taxon>Bacteroidota</taxon>
        <taxon>Cytophagia</taxon>
        <taxon>Cytophagales</taxon>
        <taxon>Spirosomataceae</taxon>
        <taxon>Ravibacter</taxon>
    </lineage>
</organism>
<sequence length="429" mass="47213">MENSTSRREFIKSSSLIAGGALVSGFPAIRTHKEKTLRIALIGAGKRGAGAAAQALKASKGVKLVALADVFKDQLDSTYASLTKVPGIQDQIDVPEKHKFVGFDAYQKATELADVVLLASPAPFRPEHFRLAIESGKHVFMEKPLASDAPGIRQILATGELATKKGLNVVVGLQNRYDPAYQEMVKRIHDGMIGDLVSASCYYNVGNVNMIPRQEGWTEMEYQLRNWRYFNWLWAGSPAGLQIHNDDVVNWVKGGPPVKVVGNGGRAAFKGPNNGDIYDHFFNEYEYADGFKLNSQIRHINGCWNRGGNFFYGSKGKGDLKDGFKDYKGNLIWKYSGKQENPYQLEHDELFAAINGKRYINDTVWGANSTMACIMGRMAAHSGQLITWDSALASEVSIVPPKLAWDAAPLSVPDEKGEYHVAVPGIDKV</sequence>
<name>A0ABP8M174_9BACT</name>
<dbReference type="PROSITE" id="PS51318">
    <property type="entry name" value="TAT"/>
    <property type="match status" value="1"/>
</dbReference>